<evidence type="ECO:0000256" key="6">
    <source>
        <dbReference type="ARBA" id="ARBA00023077"/>
    </source>
</evidence>
<name>A0A2T2YCI8_9BACT</name>
<dbReference type="GO" id="GO:0009279">
    <property type="term" value="C:cell outer membrane"/>
    <property type="evidence" value="ECO:0007669"/>
    <property type="project" value="UniProtKB-SubCell"/>
</dbReference>
<keyword evidence="8 15" id="KW-0675">Receptor</keyword>
<evidence type="ECO:0000256" key="11">
    <source>
        <dbReference type="RuleBase" id="RU003357"/>
    </source>
</evidence>
<dbReference type="AlphaFoldDB" id="A0A2T2YCI8"/>
<evidence type="ECO:0000313" key="15">
    <source>
        <dbReference type="EMBL" id="PSR53214.1"/>
    </source>
</evidence>
<comment type="subcellular location">
    <subcellularLocation>
        <location evidence="1 10">Cell outer membrane</location>
        <topology evidence="1 10">Multi-pass membrane protein</topology>
    </subcellularLocation>
</comment>
<proteinExistence type="inferred from homology"/>
<evidence type="ECO:0000256" key="3">
    <source>
        <dbReference type="ARBA" id="ARBA00022452"/>
    </source>
</evidence>
<organism evidence="15 16">
    <name type="scientific">Adhaeribacter arboris</name>
    <dbReference type="NCBI Taxonomy" id="2072846"/>
    <lineage>
        <taxon>Bacteria</taxon>
        <taxon>Pseudomonadati</taxon>
        <taxon>Bacteroidota</taxon>
        <taxon>Cytophagia</taxon>
        <taxon>Cytophagales</taxon>
        <taxon>Hymenobacteraceae</taxon>
        <taxon>Adhaeribacter</taxon>
    </lineage>
</organism>
<sequence>MVYFYRGLCSLFLFISFGSLAQTQVTLSGNVLDYTTQKPIPFASIRLKETRVGVSTSAKGNFVLKAVIEFPVTLLVSSVGYQTLEQIITAETNQVFYLNPQSVLANEVVISASRREERRLESPITIEQLDAKALRESPAPTFFDALESVKGLQMTTASLGFKVPNTRGFTNPTNVRFLQLVDGVDNQAPVIGASIANAVGPTELDVERLEVIPGTASALYGINSLNGLVSFFTKNPFDFQGLSVYQRTGLNHLNDSQTKPHVLSETALRYAKVIHSKLAFKVNLAYFKGFDWIANQQQDLNPKANASVNLLGDQNPALDPVSSYGNESSNRRTLSLNGKNYVVARTGYYEKDITDYQLQNLKADLALHYRFTDKLEASYQYKIGQLDNVYQRTNRFKLNDYRISQQVLQLKSPVFQLRTYYTREVSGKSYNIRSLAENLDKQFKSDNTWFKDYSTRFLNSQQQGISLPESHQLARSFADQGRFQPGTVRYDSAVAQITNINNWDMGAALRTKASLFHAEGQYDFTSAVKWVNLLVGFDYRLYSVFPDGNYFINPVESGENVLYRKGGGFAQLSKKLLNDNLQLNVALRYDKNEYFKGIFNPRFSAVYNLQQKHFWRISYQNGYRFPSLFEAFSNVNSGGVKRVGGLRLMSNGIFEDSYIRSSIDAFQAAVNQDVNQKSVPLAQAITNRASLLKKSPYDYIQPERINSLELGYKGLYWNDRLLVDGDFYFNFYNHFIAQVEVNQISRRTVTPDSIPFYFYDKSKQDRYRLWTNSSGTVYNYGSSLGVKYNFWRQFTFSGNLSYAKLYRKKFNDGLEEAFNTPQWISNVSLGNPKIFKNVGFQVNWHWQDAFLWQSSLGTGPVPAYHNLDAQVSFRVPQLKLQWKVGGTNILNQYYNQMVAGPSIGGLYYVSVVFDELL</sequence>
<keyword evidence="7 10" id="KW-0472">Membrane</keyword>
<dbReference type="Gene3D" id="2.170.130.10">
    <property type="entry name" value="TonB-dependent receptor, plug domain"/>
    <property type="match status" value="1"/>
</dbReference>
<dbReference type="Pfam" id="PF13715">
    <property type="entry name" value="CarbopepD_reg_2"/>
    <property type="match status" value="1"/>
</dbReference>
<dbReference type="PROSITE" id="PS52016">
    <property type="entry name" value="TONB_DEPENDENT_REC_3"/>
    <property type="match status" value="1"/>
</dbReference>
<accession>A0A2T2YCI8</accession>
<keyword evidence="16" id="KW-1185">Reference proteome</keyword>
<dbReference type="InterPro" id="IPR036942">
    <property type="entry name" value="Beta-barrel_TonB_sf"/>
</dbReference>
<evidence type="ECO:0000256" key="2">
    <source>
        <dbReference type="ARBA" id="ARBA00022448"/>
    </source>
</evidence>
<feature type="signal peptide" evidence="12">
    <location>
        <begin position="1"/>
        <end position="21"/>
    </location>
</feature>
<keyword evidence="2 10" id="KW-0813">Transport</keyword>
<feature type="chain" id="PRO_5015765896" evidence="12">
    <location>
        <begin position="22"/>
        <end position="917"/>
    </location>
</feature>
<dbReference type="Gene3D" id="2.40.170.20">
    <property type="entry name" value="TonB-dependent receptor, beta-barrel domain"/>
    <property type="match status" value="1"/>
</dbReference>
<dbReference type="GO" id="GO:0015344">
    <property type="term" value="F:siderophore uptake transmembrane transporter activity"/>
    <property type="evidence" value="ECO:0007669"/>
    <property type="project" value="TreeGrafter"/>
</dbReference>
<evidence type="ECO:0000259" key="14">
    <source>
        <dbReference type="Pfam" id="PF07715"/>
    </source>
</evidence>
<protein>
    <submittedName>
        <fullName evidence="15">TonB-dependent receptor</fullName>
    </submittedName>
</protein>
<dbReference type="Pfam" id="PF07715">
    <property type="entry name" value="Plug"/>
    <property type="match status" value="1"/>
</dbReference>
<dbReference type="Pfam" id="PF00593">
    <property type="entry name" value="TonB_dep_Rec_b-barrel"/>
    <property type="match status" value="1"/>
</dbReference>
<keyword evidence="4 10" id="KW-0812">Transmembrane</keyword>
<gene>
    <name evidence="15" type="ORF">AHMF7605_06560</name>
</gene>
<dbReference type="InterPro" id="IPR012910">
    <property type="entry name" value="Plug_dom"/>
</dbReference>
<feature type="domain" description="TonB-dependent receptor plug" evidence="14">
    <location>
        <begin position="120"/>
        <end position="227"/>
    </location>
</feature>
<dbReference type="SUPFAM" id="SSF49464">
    <property type="entry name" value="Carboxypeptidase regulatory domain-like"/>
    <property type="match status" value="1"/>
</dbReference>
<feature type="domain" description="TonB-dependent receptor-like beta-barrel" evidence="13">
    <location>
        <begin position="440"/>
        <end position="888"/>
    </location>
</feature>
<dbReference type="InterPro" id="IPR008969">
    <property type="entry name" value="CarboxyPept-like_regulatory"/>
</dbReference>
<evidence type="ECO:0000256" key="7">
    <source>
        <dbReference type="ARBA" id="ARBA00023136"/>
    </source>
</evidence>
<dbReference type="InterPro" id="IPR000531">
    <property type="entry name" value="Beta-barrel_TonB"/>
</dbReference>
<reference evidence="15 16" key="1">
    <citation type="submission" date="2018-03" db="EMBL/GenBank/DDBJ databases">
        <title>Adhaeribacter sp. HMF7605 Genome sequencing and assembly.</title>
        <authorList>
            <person name="Kang H."/>
            <person name="Kang J."/>
            <person name="Cha I."/>
            <person name="Kim H."/>
            <person name="Joh K."/>
        </authorList>
    </citation>
    <scope>NUCLEOTIDE SEQUENCE [LARGE SCALE GENOMIC DNA]</scope>
    <source>
        <strain evidence="15 16">HMF7605</strain>
    </source>
</reference>
<dbReference type="RefSeq" id="WP_106927617.1">
    <property type="nucleotide sequence ID" value="NZ_PYFT01000001.1"/>
</dbReference>
<dbReference type="OrthoDB" id="1109208at2"/>
<dbReference type="Gene3D" id="2.60.40.1120">
    <property type="entry name" value="Carboxypeptidase-like, regulatory domain"/>
    <property type="match status" value="1"/>
</dbReference>
<evidence type="ECO:0000256" key="12">
    <source>
        <dbReference type="SAM" id="SignalP"/>
    </source>
</evidence>
<dbReference type="InterPro" id="IPR037066">
    <property type="entry name" value="Plug_dom_sf"/>
</dbReference>
<dbReference type="GO" id="GO:0044718">
    <property type="term" value="P:siderophore transmembrane transport"/>
    <property type="evidence" value="ECO:0007669"/>
    <property type="project" value="TreeGrafter"/>
</dbReference>
<keyword evidence="6 11" id="KW-0798">TonB box</keyword>
<evidence type="ECO:0000256" key="8">
    <source>
        <dbReference type="ARBA" id="ARBA00023170"/>
    </source>
</evidence>
<evidence type="ECO:0000313" key="16">
    <source>
        <dbReference type="Proteomes" id="UP000240357"/>
    </source>
</evidence>
<comment type="caution">
    <text evidence="15">The sequence shown here is derived from an EMBL/GenBank/DDBJ whole genome shotgun (WGS) entry which is preliminary data.</text>
</comment>
<dbReference type="InterPro" id="IPR039426">
    <property type="entry name" value="TonB-dep_rcpt-like"/>
</dbReference>
<dbReference type="SUPFAM" id="SSF56935">
    <property type="entry name" value="Porins"/>
    <property type="match status" value="1"/>
</dbReference>
<evidence type="ECO:0000256" key="4">
    <source>
        <dbReference type="ARBA" id="ARBA00022692"/>
    </source>
</evidence>
<dbReference type="EMBL" id="PYFT01000001">
    <property type="protein sequence ID" value="PSR53214.1"/>
    <property type="molecule type" value="Genomic_DNA"/>
</dbReference>
<dbReference type="Proteomes" id="UP000240357">
    <property type="component" value="Unassembled WGS sequence"/>
</dbReference>
<keyword evidence="9 10" id="KW-0998">Cell outer membrane</keyword>
<evidence type="ECO:0000256" key="1">
    <source>
        <dbReference type="ARBA" id="ARBA00004571"/>
    </source>
</evidence>
<evidence type="ECO:0000256" key="10">
    <source>
        <dbReference type="PROSITE-ProRule" id="PRU01360"/>
    </source>
</evidence>
<keyword evidence="5 12" id="KW-0732">Signal</keyword>
<evidence type="ECO:0000259" key="13">
    <source>
        <dbReference type="Pfam" id="PF00593"/>
    </source>
</evidence>
<evidence type="ECO:0000256" key="9">
    <source>
        <dbReference type="ARBA" id="ARBA00023237"/>
    </source>
</evidence>
<comment type="similarity">
    <text evidence="10 11">Belongs to the TonB-dependent receptor family.</text>
</comment>
<keyword evidence="3 10" id="KW-1134">Transmembrane beta strand</keyword>
<dbReference type="PANTHER" id="PTHR30069">
    <property type="entry name" value="TONB-DEPENDENT OUTER MEMBRANE RECEPTOR"/>
    <property type="match status" value="1"/>
</dbReference>
<evidence type="ECO:0000256" key="5">
    <source>
        <dbReference type="ARBA" id="ARBA00022729"/>
    </source>
</evidence>
<dbReference type="PANTHER" id="PTHR30069:SF29">
    <property type="entry name" value="HEMOGLOBIN AND HEMOGLOBIN-HAPTOGLOBIN-BINDING PROTEIN 1-RELATED"/>
    <property type="match status" value="1"/>
</dbReference>